<keyword evidence="8" id="KW-0539">Nucleus</keyword>
<gene>
    <name evidence="12" type="ORF">PFISCL1PPCAC_10122</name>
</gene>
<dbReference type="InterPro" id="IPR052415">
    <property type="entry name" value="Diphthine_MTase"/>
</dbReference>
<dbReference type="GO" id="GO:0005634">
    <property type="term" value="C:nucleus"/>
    <property type="evidence" value="ECO:0007669"/>
    <property type="project" value="UniProtKB-SubCell"/>
</dbReference>
<keyword evidence="6" id="KW-0677">Repeat</keyword>
<evidence type="ECO:0000256" key="5">
    <source>
        <dbReference type="ARBA" id="ARBA00022574"/>
    </source>
</evidence>
<dbReference type="InterPro" id="IPR001680">
    <property type="entry name" value="WD40_rpt"/>
</dbReference>
<dbReference type="InterPro" id="IPR015943">
    <property type="entry name" value="WD40/YVTN_repeat-like_dom_sf"/>
</dbReference>
<dbReference type="EMBL" id="BTSY01000003">
    <property type="protein sequence ID" value="GMT18825.1"/>
    <property type="molecule type" value="Genomic_DNA"/>
</dbReference>
<dbReference type="InterPro" id="IPR017266">
    <property type="entry name" value="DOC_1/2"/>
</dbReference>
<dbReference type="GO" id="GO:0005737">
    <property type="term" value="C:cytoplasm"/>
    <property type="evidence" value="ECO:0007669"/>
    <property type="project" value="TreeGrafter"/>
</dbReference>
<comment type="pathway">
    <text evidence="2">Protein modification; peptidyl-diphthamide biosynthesis.</text>
</comment>
<comment type="similarity">
    <text evidence="3">Belongs to the CDK2AP family.</text>
</comment>
<keyword evidence="4" id="KW-0597">Phosphoprotein</keyword>
<dbReference type="Gene3D" id="6.10.140.1300">
    <property type="match status" value="1"/>
</dbReference>
<dbReference type="AlphaFoldDB" id="A0AAV5VLI7"/>
<dbReference type="PANTHER" id="PTHR46042:SF1">
    <property type="entry name" value="DIPHTHINE METHYLTRANSFERASE"/>
    <property type="match status" value="1"/>
</dbReference>
<evidence type="ECO:0000313" key="13">
    <source>
        <dbReference type="Proteomes" id="UP001432322"/>
    </source>
</evidence>
<dbReference type="GO" id="GO:0061685">
    <property type="term" value="F:diphthine methylesterase activity"/>
    <property type="evidence" value="ECO:0007669"/>
    <property type="project" value="UniProtKB-EC"/>
</dbReference>
<evidence type="ECO:0000256" key="6">
    <source>
        <dbReference type="ARBA" id="ARBA00022737"/>
    </source>
</evidence>
<dbReference type="SMART" id="SM00320">
    <property type="entry name" value="WD40"/>
    <property type="match status" value="2"/>
</dbReference>
<evidence type="ECO:0000313" key="12">
    <source>
        <dbReference type="EMBL" id="GMT18825.1"/>
    </source>
</evidence>
<keyword evidence="13" id="KW-1185">Reference proteome</keyword>
<evidence type="ECO:0000256" key="8">
    <source>
        <dbReference type="ARBA" id="ARBA00023242"/>
    </source>
</evidence>
<evidence type="ECO:0000256" key="4">
    <source>
        <dbReference type="ARBA" id="ARBA00022553"/>
    </source>
</evidence>
<dbReference type="SUPFAM" id="SSF50978">
    <property type="entry name" value="WD40 repeat-like"/>
    <property type="match status" value="1"/>
</dbReference>
<evidence type="ECO:0000256" key="11">
    <source>
        <dbReference type="ARBA" id="ARBA00047551"/>
    </source>
</evidence>
<protein>
    <recommendedName>
        <fullName evidence="10">methylated diphthine methylhydrolase</fullName>
        <ecNumber evidence="10">3.1.1.97</ecNumber>
    </recommendedName>
</protein>
<keyword evidence="5" id="KW-0853">WD repeat</keyword>
<reference evidence="12" key="1">
    <citation type="submission" date="2023-10" db="EMBL/GenBank/DDBJ databases">
        <title>Genome assembly of Pristionchus species.</title>
        <authorList>
            <person name="Yoshida K."/>
            <person name="Sommer R.J."/>
        </authorList>
    </citation>
    <scope>NUCLEOTIDE SEQUENCE</scope>
    <source>
        <strain evidence="12">RS5133</strain>
    </source>
</reference>
<evidence type="ECO:0000256" key="1">
    <source>
        <dbReference type="ARBA" id="ARBA00004123"/>
    </source>
</evidence>
<dbReference type="Pfam" id="PF09806">
    <property type="entry name" value="CDK2AP"/>
    <property type="match status" value="1"/>
</dbReference>
<proteinExistence type="inferred from homology"/>
<dbReference type="Proteomes" id="UP001432322">
    <property type="component" value="Unassembled WGS sequence"/>
</dbReference>
<comment type="catalytic activity">
    <reaction evidence="11">
        <text>diphthine methyl ester-[translation elongation factor 2] + H2O = diphthine-[translation elongation factor 2] + methanol + H(+)</text>
        <dbReference type="Rhea" id="RHEA:42656"/>
        <dbReference type="Rhea" id="RHEA-COMP:10172"/>
        <dbReference type="Rhea" id="RHEA-COMP:10173"/>
        <dbReference type="ChEBI" id="CHEBI:15377"/>
        <dbReference type="ChEBI" id="CHEBI:15378"/>
        <dbReference type="ChEBI" id="CHEBI:17790"/>
        <dbReference type="ChEBI" id="CHEBI:79005"/>
        <dbReference type="ChEBI" id="CHEBI:82696"/>
        <dbReference type="EC" id="3.1.1.97"/>
    </reaction>
</comment>
<evidence type="ECO:0000256" key="3">
    <source>
        <dbReference type="ARBA" id="ARBA00008485"/>
    </source>
</evidence>
<organism evidence="12 13">
    <name type="scientific">Pristionchus fissidentatus</name>
    <dbReference type="NCBI Taxonomy" id="1538716"/>
    <lineage>
        <taxon>Eukaryota</taxon>
        <taxon>Metazoa</taxon>
        <taxon>Ecdysozoa</taxon>
        <taxon>Nematoda</taxon>
        <taxon>Chromadorea</taxon>
        <taxon>Rhabditida</taxon>
        <taxon>Rhabditina</taxon>
        <taxon>Diplogasteromorpha</taxon>
        <taxon>Diplogasteroidea</taxon>
        <taxon>Neodiplogasteridae</taxon>
        <taxon>Pristionchus</taxon>
    </lineage>
</organism>
<dbReference type="EC" id="3.1.1.97" evidence="10"/>
<accession>A0AAV5VLI7</accession>
<dbReference type="GO" id="GO:0017183">
    <property type="term" value="P:protein histidyl modification to diphthamide"/>
    <property type="evidence" value="ECO:0007669"/>
    <property type="project" value="TreeGrafter"/>
</dbReference>
<evidence type="ECO:0000256" key="7">
    <source>
        <dbReference type="ARBA" id="ARBA00022801"/>
    </source>
</evidence>
<evidence type="ECO:0000256" key="9">
    <source>
        <dbReference type="ARBA" id="ARBA00038092"/>
    </source>
</evidence>
<name>A0AAV5VLI7_9BILA</name>
<sequence length="418" mass="45983">MSEDQQALFAAAVAALQQQAAAAAAAQHQQQQLAALNLVQSQPLPANFPNFNLPPVEKIGGPKYRQLLKTIEELGKDLKPIYCNNKLSIERYKRDINHVRSLIRECQAEIEKDRVLQNQKLAADLAKIDKEHASSRSGSLLFIDNYSNPSSLSPREVPTNGGVFRFSFLDQSKIIAALTTGRLAIVSTTDYSITESDALVDTMLLDVSPSPSSPSTVLSSTNQGSLLLVDIDRMTTVFKWDAHALPWTNEPCEVWTCEMLENTVVCSGGEDTVLKVWDTRSIERPSSQIKVFDAGVTFIQSIGNKTILTGSYDESIRVIDLRSPKTPLHQVKCNGGVWHLEKSSIGWTASCMYGGWMMVDDQFNPIAQNEAAGKTLLYGSGLSPDGKTMAYCTFNDYTLTVSQLNDDQTWPATFPIPA</sequence>
<comment type="similarity">
    <text evidence="9">Belongs to the DPH7 family.</text>
</comment>
<dbReference type="InterPro" id="IPR036322">
    <property type="entry name" value="WD40_repeat_dom_sf"/>
</dbReference>
<evidence type="ECO:0000256" key="2">
    <source>
        <dbReference type="ARBA" id="ARBA00005156"/>
    </source>
</evidence>
<comment type="subcellular location">
    <subcellularLocation>
        <location evidence="1">Nucleus</location>
    </subcellularLocation>
</comment>
<comment type="caution">
    <text evidence="12">The sequence shown here is derived from an EMBL/GenBank/DDBJ whole genome shotgun (WGS) entry which is preliminary data.</text>
</comment>
<dbReference type="PANTHER" id="PTHR46042">
    <property type="entry name" value="DIPHTHINE METHYLTRANSFERASE"/>
    <property type="match status" value="1"/>
</dbReference>
<keyword evidence="7" id="KW-0378">Hydrolase</keyword>
<dbReference type="Gene3D" id="2.130.10.10">
    <property type="entry name" value="YVTN repeat-like/Quinoprotein amine dehydrogenase"/>
    <property type="match status" value="1"/>
</dbReference>
<evidence type="ECO:0000256" key="10">
    <source>
        <dbReference type="ARBA" id="ARBA00039131"/>
    </source>
</evidence>